<protein>
    <submittedName>
        <fullName evidence="5">pH-response regulator protein palA/RIM20</fullName>
    </submittedName>
</protein>
<dbReference type="VEuPathDB" id="FungiDB:AB675_6353"/>
<feature type="coiled-coil region" evidence="2">
    <location>
        <begin position="568"/>
        <end position="595"/>
    </location>
</feature>
<name>A0A0N0NQU8_9EURO</name>
<feature type="compositionally biased region" description="Basic and acidic residues" evidence="3">
    <location>
        <begin position="764"/>
        <end position="776"/>
    </location>
</feature>
<evidence type="ECO:0000256" key="3">
    <source>
        <dbReference type="SAM" id="MobiDB-lite"/>
    </source>
</evidence>
<dbReference type="RefSeq" id="XP_018004052.1">
    <property type="nucleotide sequence ID" value="XM_018146637.1"/>
</dbReference>
<reference evidence="5 6" key="1">
    <citation type="submission" date="2015-06" db="EMBL/GenBank/DDBJ databases">
        <title>Draft genome of the ant-associated black yeast Phialophora attae CBS 131958.</title>
        <authorList>
            <person name="Moreno L.F."/>
            <person name="Stielow B.J."/>
            <person name="de Hoog S."/>
            <person name="Vicente V.A."/>
            <person name="Weiss V.A."/>
            <person name="de Vries M."/>
            <person name="Cruz L.M."/>
            <person name="Souza E.M."/>
        </authorList>
    </citation>
    <scope>NUCLEOTIDE SEQUENCE [LARGE SCALE GENOMIC DNA]</scope>
    <source>
        <strain evidence="5 6">CBS 131958</strain>
    </source>
</reference>
<dbReference type="InterPro" id="IPR004328">
    <property type="entry name" value="BRO1_dom"/>
</dbReference>
<organism evidence="5 6">
    <name type="scientific">Cyphellophora attinorum</name>
    <dbReference type="NCBI Taxonomy" id="1664694"/>
    <lineage>
        <taxon>Eukaryota</taxon>
        <taxon>Fungi</taxon>
        <taxon>Dikarya</taxon>
        <taxon>Ascomycota</taxon>
        <taxon>Pezizomycotina</taxon>
        <taxon>Eurotiomycetes</taxon>
        <taxon>Chaetothyriomycetidae</taxon>
        <taxon>Chaetothyriales</taxon>
        <taxon>Cyphellophoraceae</taxon>
        <taxon>Cyphellophora</taxon>
    </lineage>
</organism>
<dbReference type="Proteomes" id="UP000038010">
    <property type="component" value="Unassembled WGS sequence"/>
</dbReference>
<feature type="domain" description="BRO1" evidence="4">
    <location>
        <begin position="19"/>
        <end position="412"/>
    </location>
</feature>
<dbReference type="STRING" id="1664694.A0A0N0NQU8"/>
<dbReference type="PANTHER" id="PTHR23030:SF39">
    <property type="entry name" value="PROGRAMMED CELL DEATH 6-INTERACTING PROTEIN"/>
    <property type="match status" value="1"/>
</dbReference>
<dbReference type="Gene3D" id="1.20.140.50">
    <property type="entry name" value="alix/aip1 like domains"/>
    <property type="match status" value="1"/>
</dbReference>
<accession>A0A0N0NQU8</accession>
<dbReference type="Pfam" id="PF03097">
    <property type="entry name" value="BRO1"/>
    <property type="match status" value="1"/>
</dbReference>
<dbReference type="EMBL" id="LFJN01000004">
    <property type="protein sequence ID" value="KPI44089.1"/>
    <property type="molecule type" value="Genomic_DNA"/>
</dbReference>
<feature type="compositionally biased region" description="Low complexity" evidence="3">
    <location>
        <begin position="829"/>
        <end position="842"/>
    </location>
</feature>
<dbReference type="PANTHER" id="PTHR23030">
    <property type="entry name" value="PCD6 INTERACTING PROTEIN-RELATED"/>
    <property type="match status" value="1"/>
</dbReference>
<evidence type="ECO:0000256" key="1">
    <source>
        <dbReference type="ARBA" id="ARBA00038154"/>
    </source>
</evidence>
<dbReference type="CDD" id="cd09241">
    <property type="entry name" value="BRO1_ScRim20-like"/>
    <property type="match status" value="1"/>
</dbReference>
<keyword evidence="6" id="KW-1185">Reference proteome</keyword>
<evidence type="ECO:0000259" key="4">
    <source>
        <dbReference type="PROSITE" id="PS51180"/>
    </source>
</evidence>
<evidence type="ECO:0000256" key="2">
    <source>
        <dbReference type="SAM" id="Coils"/>
    </source>
</evidence>
<evidence type="ECO:0000313" key="6">
    <source>
        <dbReference type="Proteomes" id="UP000038010"/>
    </source>
</evidence>
<dbReference type="PROSITE" id="PS51180">
    <property type="entry name" value="BRO1"/>
    <property type="match status" value="1"/>
</dbReference>
<gene>
    <name evidence="5" type="ORF">AB675_6353</name>
</gene>
<dbReference type="GeneID" id="28738517"/>
<feature type="region of interest" description="Disordered" evidence="3">
    <location>
        <begin position="822"/>
        <end position="848"/>
    </location>
</feature>
<dbReference type="SMART" id="SM01041">
    <property type="entry name" value="BRO1"/>
    <property type="match status" value="1"/>
</dbReference>
<dbReference type="OrthoDB" id="64867at2759"/>
<sequence length="848" mass="94480">MAAWVCTVPADDVADNGRNILEIPFHKSHAVDLSSAIKSYIAKHYEQSPSTFNDQLRAIDQLRDSAINVLEPHVSGLAKLQRYIAQLQYISGKFPVEIGVEFPWYPSIGYNTTKAVLQNSLRYELANVLFNLAALYTQLAFALNRTTPEGLKQAAGYGMAAAGTLAYLRKEVIPELIGTLPEDMEANTLESLEYLCLAQAQEAFWQKAVKDSMRDGTIARLAAKVSDLYSAADDAAVKSEAVSAEWIHHFRAKHHHFAAAAQYRASRDCLEKRKYGEEVARLRDSIKCVDEALTQQRWINKTVMADLQGLKTRVAEELKRAEKDNDVIYLLPVPSKSELSLIDRASMVSSKTPKEVSDAISLLGPNQPFGSPLFEQLVPYAVHEAASIYADRRDRLVNQSIIADIDTLTAQIRDKLQSLNLPGALQALEKPLGLPSSLLSKAEELRQQDALNRLKGSIDDTSRIKTNDLAIYQEGLALLDSEREEDDRARERFGTERWRRPPSKVALAKVYQSSVELQNYLNSAASSDSLVQSKIRDNEHIFRIMTGSNRDIEAHIPSSRNVTLTPEIENAAATLRAAINELTRLEHRRKRKIEALRSKAANDDISSALLKEASRLEREYPMQPISHVQFESLFERRLGEYAKERESLTSEQEEQDGLIAELEDANSKFLAARQAESTSTSGPVKARERALQELETAYLKYKEIINNLDTGRRFYNDLASHVHRFRDQCQKQVASRRVEKSEMESELISGEVGRLKLEETRRELRSERARQQHKECNAASNGLGGQDPIPAPKPTHPPSTPAVAKAGTPIVSGDVVGGTWNPAMGIRFGGPPSQAPGSAGYPQPRRPG</sequence>
<dbReference type="InterPro" id="IPR025304">
    <property type="entry name" value="ALIX_V_dom"/>
</dbReference>
<feature type="coiled-coil region" evidence="2">
    <location>
        <begin position="645"/>
        <end position="707"/>
    </location>
</feature>
<keyword evidence="2" id="KW-0175">Coiled coil</keyword>
<evidence type="ECO:0000313" key="5">
    <source>
        <dbReference type="EMBL" id="KPI44089.1"/>
    </source>
</evidence>
<feature type="compositionally biased region" description="Pro residues" evidence="3">
    <location>
        <begin position="789"/>
        <end position="800"/>
    </location>
</feature>
<dbReference type="Gene3D" id="1.20.120.560">
    <property type="entry name" value="alix/aip1 in complex with the ypdl late domain"/>
    <property type="match status" value="1"/>
</dbReference>
<proteinExistence type="inferred from homology"/>
<comment type="similarity">
    <text evidence="1">Belongs to the palA/RIM20 family.</text>
</comment>
<dbReference type="GO" id="GO:0005768">
    <property type="term" value="C:endosome"/>
    <property type="evidence" value="ECO:0007669"/>
    <property type="project" value="TreeGrafter"/>
</dbReference>
<dbReference type="Pfam" id="PF13949">
    <property type="entry name" value="ALIX_LYPXL_bnd"/>
    <property type="match status" value="1"/>
</dbReference>
<dbReference type="InterPro" id="IPR038499">
    <property type="entry name" value="BRO1_sf"/>
</dbReference>
<feature type="region of interest" description="Disordered" evidence="3">
    <location>
        <begin position="764"/>
        <end position="810"/>
    </location>
</feature>
<comment type="caution">
    <text evidence="5">The sequence shown here is derived from an EMBL/GenBank/DDBJ whole genome shotgun (WGS) entry which is preliminary data.</text>
</comment>
<dbReference type="Gene3D" id="1.25.40.280">
    <property type="entry name" value="alix/aip1 like domains"/>
    <property type="match status" value="1"/>
</dbReference>
<dbReference type="AlphaFoldDB" id="A0A0N0NQU8"/>